<reference evidence="1 2" key="1">
    <citation type="submission" date="2017-02" db="EMBL/GenBank/DDBJ databases">
        <title>Complete genome sequences of Mycobacterium kansasii strains isolated from rhesus macaques.</title>
        <authorList>
            <person name="Panda A."/>
            <person name="Nagaraj S."/>
            <person name="Zhao X."/>
            <person name="Tettelin H."/>
            <person name="Detolla L.J."/>
        </authorList>
    </citation>
    <scope>NUCLEOTIDE SEQUENCE [LARGE SCALE GENOMIC DNA]</scope>
    <source>
        <strain evidence="1 2">11-3469</strain>
    </source>
</reference>
<organism evidence="1 2">
    <name type="scientific">Mycobacterium kansasii</name>
    <dbReference type="NCBI Taxonomy" id="1768"/>
    <lineage>
        <taxon>Bacteria</taxon>
        <taxon>Bacillati</taxon>
        <taxon>Actinomycetota</taxon>
        <taxon>Actinomycetes</taxon>
        <taxon>Mycobacteriales</taxon>
        <taxon>Mycobacteriaceae</taxon>
        <taxon>Mycobacterium</taxon>
    </lineage>
</organism>
<sequence>MLIAPTEVDRAEGHMVAISLSPFESLVVRLGDLPALVQHYAARAYPDLKRTTLGAELGGAGAFADNRPCADSRMAVPKMTAGRDSHHQVAA</sequence>
<dbReference type="EMBL" id="MVBN01000007">
    <property type="protein sequence ID" value="OOK69424.1"/>
    <property type="molecule type" value="Genomic_DNA"/>
</dbReference>
<protein>
    <submittedName>
        <fullName evidence="1">Uncharacterized protein</fullName>
    </submittedName>
</protein>
<comment type="caution">
    <text evidence="1">The sequence shown here is derived from an EMBL/GenBank/DDBJ whole genome shotgun (WGS) entry which is preliminary data.</text>
</comment>
<name>A0A1V3WR26_MYCKA</name>
<dbReference type="Proteomes" id="UP000188532">
    <property type="component" value="Unassembled WGS sequence"/>
</dbReference>
<accession>A0A1V3WR26</accession>
<gene>
    <name evidence="1" type="ORF">BZL29_6448</name>
</gene>
<evidence type="ECO:0000313" key="2">
    <source>
        <dbReference type="Proteomes" id="UP000188532"/>
    </source>
</evidence>
<evidence type="ECO:0000313" key="1">
    <source>
        <dbReference type="EMBL" id="OOK69424.1"/>
    </source>
</evidence>
<dbReference type="AlphaFoldDB" id="A0A1V3WR26"/>
<proteinExistence type="predicted"/>